<name>A0ABS6IIN1_9HYPH</name>
<dbReference type="Pfam" id="PF07687">
    <property type="entry name" value="M20_dimer"/>
    <property type="match status" value="1"/>
</dbReference>
<dbReference type="InterPro" id="IPR002933">
    <property type="entry name" value="Peptidase_M20"/>
</dbReference>
<dbReference type="CDD" id="cd05682">
    <property type="entry name" value="M20_dipept_dapE"/>
    <property type="match status" value="1"/>
</dbReference>
<proteinExistence type="predicted"/>
<dbReference type="EMBL" id="JAHOPB010000001">
    <property type="protein sequence ID" value="MBU8874447.1"/>
    <property type="molecule type" value="Genomic_DNA"/>
</dbReference>
<evidence type="ECO:0000256" key="3">
    <source>
        <dbReference type="ARBA" id="ARBA00022801"/>
    </source>
</evidence>
<dbReference type="InterPro" id="IPR011650">
    <property type="entry name" value="Peptidase_M20_dimer"/>
</dbReference>
<feature type="domain" description="Peptidase M20 dimerisation" evidence="4">
    <location>
        <begin position="210"/>
        <end position="368"/>
    </location>
</feature>
<protein>
    <submittedName>
        <fullName evidence="5">M20 family metallopeptidase</fullName>
    </submittedName>
</protein>
<evidence type="ECO:0000256" key="1">
    <source>
        <dbReference type="ARBA" id="ARBA00022670"/>
    </source>
</evidence>
<evidence type="ECO:0000313" key="6">
    <source>
        <dbReference type="Proteomes" id="UP000727907"/>
    </source>
</evidence>
<dbReference type="InterPro" id="IPR051458">
    <property type="entry name" value="Cyt/Met_Dipeptidase"/>
</dbReference>
<dbReference type="Pfam" id="PF01546">
    <property type="entry name" value="Peptidase_M20"/>
    <property type="match status" value="1"/>
</dbReference>
<dbReference type="RefSeq" id="WP_216959963.1">
    <property type="nucleotide sequence ID" value="NZ_JAHOPB010000001.1"/>
</dbReference>
<keyword evidence="2" id="KW-0479">Metal-binding</keyword>
<keyword evidence="6" id="KW-1185">Reference proteome</keyword>
<dbReference type="PANTHER" id="PTHR43270:SF4">
    <property type="entry name" value="CARNOSINE DIPEPTIDASE 2, ISOFORM A"/>
    <property type="match status" value="1"/>
</dbReference>
<accession>A0ABS6IIN1</accession>
<gene>
    <name evidence="5" type="ORF">KQ910_11795</name>
</gene>
<keyword evidence="3" id="KW-0378">Hydrolase</keyword>
<sequence>MNPDQLKTFIGSFWDDQILPSLTEYIRIPNKSPSFDPKWEENGYMEQAVTLMTDWARPHVAAFAGATMDVVRLPGRTPLIFIEIPGTDGGDANGDTVLLYGHLDKQPEMKGWAEGMGPWIPVRKDDKLYGRGGADDGYAIYACFAALLALQEQKVPRARCVIMIEGCEESGSYDLPFYVDHLLERIGDPSLVVCLDSGCGDWDRMWLTTSLRGIAAGTLKVRVLNEGVHSGDASGIVPSSFRITRALLTRLEDEATGEMKLPELFVQIPPQRIAQASEAARVLGEEVYRKFPFAGATKPMVEDLGQMVLNRTWRPQLATVGMAGYPEPVDAGNVLLPYTEAKISVRTPPTLDAKEAVKAMKKALESDPPYGATVEFDAGEGGQSGWHAPPLAPWLEKAVTDASQEAFGQPVAYMGEGGTIPFMGMLGDKFPRTQFVITGVLGPHSNAHGPNEFLHIPTGKKVTVATALMIAAHYERKK</sequence>
<organism evidence="5 6">
    <name type="scientific">Reyranella humidisoli</name>
    <dbReference type="NCBI Taxonomy" id="2849149"/>
    <lineage>
        <taxon>Bacteria</taxon>
        <taxon>Pseudomonadati</taxon>
        <taxon>Pseudomonadota</taxon>
        <taxon>Alphaproteobacteria</taxon>
        <taxon>Hyphomicrobiales</taxon>
        <taxon>Reyranellaceae</taxon>
        <taxon>Reyranella</taxon>
    </lineage>
</organism>
<dbReference type="PANTHER" id="PTHR43270">
    <property type="entry name" value="BETA-ALA-HIS DIPEPTIDASE"/>
    <property type="match status" value="1"/>
</dbReference>
<comment type="caution">
    <text evidence="5">The sequence shown here is derived from an EMBL/GenBank/DDBJ whole genome shotgun (WGS) entry which is preliminary data.</text>
</comment>
<evidence type="ECO:0000259" key="4">
    <source>
        <dbReference type="Pfam" id="PF07687"/>
    </source>
</evidence>
<keyword evidence="1" id="KW-0645">Protease</keyword>
<reference evidence="5 6" key="1">
    <citation type="submission" date="2021-06" db="EMBL/GenBank/DDBJ databases">
        <authorList>
            <person name="Lee D.H."/>
        </authorList>
    </citation>
    <scope>NUCLEOTIDE SEQUENCE [LARGE SCALE GENOMIC DNA]</scope>
    <source>
        <strain evidence="5 6">MMS21-HV4-11</strain>
    </source>
</reference>
<evidence type="ECO:0000256" key="2">
    <source>
        <dbReference type="ARBA" id="ARBA00022723"/>
    </source>
</evidence>
<evidence type="ECO:0000313" key="5">
    <source>
        <dbReference type="EMBL" id="MBU8874447.1"/>
    </source>
</evidence>
<dbReference type="Proteomes" id="UP000727907">
    <property type="component" value="Unassembled WGS sequence"/>
</dbReference>